<keyword evidence="3" id="KW-1185">Reference proteome</keyword>
<name>A0A401FJ08_9LACO</name>
<dbReference type="OrthoDB" id="9764088at2"/>
<organism evidence="2 3">
    <name type="scientific">Lentilactobacillus kosonis</name>
    <dbReference type="NCBI Taxonomy" id="2810561"/>
    <lineage>
        <taxon>Bacteria</taxon>
        <taxon>Bacillati</taxon>
        <taxon>Bacillota</taxon>
        <taxon>Bacilli</taxon>
        <taxon>Lactobacillales</taxon>
        <taxon>Lactobacillaceae</taxon>
        <taxon>Lentilactobacillus</taxon>
    </lineage>
</organism>
<comment type="catalytic activity">
    <reaction evidence="1">
        <text>an L-aminoacyl-L-amino acid + H2O = 2 an L-alpha-amino acid</text>
        <dbReference type="Rhea" id="RHEA:48940"/>
        <dbReference type="ChEBI" id="CHEBI:15377"/>
        <dbReference type="ChEBI" id="CHEBI:59869"/>
        <dbReference type="ChEBI" id="CHEBI:77460"/>
    </reaction>
</comment>
<gene>
    <name evidence="2" type="ORF">NBRC111893_499</name>
</gene>
<dbReference type="Proteomes" id="UP000286974">
    <property type="component" value="Unassembled WGS sequence"/>
</dbReference>
<dbReference type="EC" id="3.4.-.-" evidence="1"/>
<comment type="caution">
    <text evidence="2">The sequence shown here is derived from an EMBL/GenBank/DDBJ whole genome shotgun (WGS) entry which is preliminary data.</text>
</comment>
<evidence type="ECO:0000313" key="3">
    <source>
        <dbReference type="Proteomes" id="UP000286974"/>
    </source>
</evidence>
<dbReference type="GO" id="GO:0070004">
    <property type="term" value="F:cysteine-type exopeptidase activity"/>
    <property type="evidence" value="ECO:0007669"/>
    <property type="project" value="InterPro"/>
</dbReference>
<reference evidence="2 3" key="1">
    <citation type="submission" date="2017-11" db="EMBL/GenBank/DDBJ databases">
        <title>Draft Genome Sequence of Lactobacillus curieae NBRC 111893 isolated from Koso, a Japanese sugar-Vegetable Fermented Beverage.</title>
        <authorList>
            <person name="Chiou T.Y."/>
            <person name="Oshima K."/>
            <person name="Suda W."/>
            <person name="Hattori M."/>
            <person name="Takahashi T."/>
        </authorList>
    </citation>
    <scope>NUCLEOTIDE SEQUENCE [LARGE SCALE GENOMIC DNA]</scope>
    <source>
        <strain evidence="2 3">NBRC111893</strain>
    </source>
</reference>
<sequence>MHDSVSWENASTDGSTIIARNEDARTAWTKRFVVTPSTSNGVTSYVSKGNKFSITLPEEQQRYTSTPDWTDNDGTFGEDGINQSNVSMSATESATANKKVLRADPFIKNGISEDSMLDVVLPFIHSAKEGVNV</sequence>
<keyword evidence="1" id="KW-0224">Dipeptidase</keyword>
<accession>A0A401FJ08</accession>
<dbReference type="GO" id="GO:0006508">
    <property type="term" value="P:proteolysis"/>
    <property type="evidence" value="ECO:0007669"/>
    <property type="project" value="UniProtKB-KW"/>
</dbReference>
<keyword evidence="1" id="KW-0378">Hydrolase</keyword>
<protein>
    <recommendedName>
        <fullName evidence="1">Dipeptidase</fullName>
        <ecNumber evidence="1">3.4.-.-</ecNumber>
    </recommendedName>
</protein>
<comment type="similarity">
    <text evidence="1">Belongs to the peptidase C69 family.</text>
</comment>
<dbReference type="InterPro" id="IPR005322">
    <property type="entry name" value="Peptidase_C69"/>
</dbReference>
<proteinExistence type="inferred from homology"/>
<dbReference type="EMBL" id="BEXA01000001">
    <property type="protein sequence ID" value="GAY72353.1"/>
    <property type="molecule type" value="Genomic_DNA"/>
</dbReference>
<keyword evidence="1" id="KW-0645">Protease</keyword>
<dbReference type="Pfam" id="PF03577">
    <property type="entry name" value="Peptidase_C69"/>
    <property type="match status" value="1"/>
</dbReference>
<dbReference type="GO" id="GO:0016805">
    <property type="term" value="F:dipeptidase activity"/>
    <property type="evidence" value="ECO:0007669"/>
    <property type="project" value="UniProtKB-KW"/>
</dbReference>
<evidence type="ECO:0000313" key="2">
    <source>
        <dbReference type="EMBL" id="GAY72353.1"/>
    </source>
</evidence>
<evidence type="ECO:0000256" key="1">
    <source>
        <dbReference type="RuleBase" id="RU364089"/>
    </source>
</evidence>
<dbReference type="AlphaFoldDB" id="A0A401FJ08"/>